<name>A0A3S1HR47_ELYCH</name>
<proteinExistence type="predicted"/>
<dbReference type="EMBL" id="RQTK01000203">
    <property type="protein sequence ID" value="RUS84486.1"/>
    <property type="molecule type" value="Genomic_DNA"/>
</dbReference>
<keyword evidence="2" id="KW-1185">Reference proteome</keyword>
<comment type="caution">
    <text evidence="1">The sequence shown here is derived from an EMBL/GenBank/DDBJ whole genome shotgun (WGS) entry which is preliminary data.</text>
</comment>
<dbReference type="OrthoDB" id="7485613at2759"/>
<dbReference type="Proteomes" id="UP000271974">
    <property type="component" value="Unassembled WGS sequence"/>
</dbReference>
<sequence>CCDPIKPMSKIVFVSMVADRTKIIVCTFSTLPSDSKYWLLSTGVTHLKIIYLIVTCRGTVHDTKIIRSSTPIVGSCSIIPYNHNFLWRFKVAHSSNVSLSTILFSPLPIRPSDNS</sequence>
<reference evidence="1 2" key="1">
    <citation type="submission" date="2019-01" db="EMBL/GenBank/DDBJ databases">
        <title>A draft genome assembly of the solar-powered sea slug Elysia chlorotica.</title>
        <authorList>
            <person name="Cai H."/>
            <person name="Li Q."/>
            <person name="Fang X."/>
            <person name="Li J."/>
            <person name="Curtis N.E."/>
            <person name="Altenburger A."/>
            <person name="Shibata T."/>
            <person name="Feng M."/>
            <person name="Maeda T."/>
            <person name="Schwartz J.A."/>
            <person name="Shigenobu S."/>
            <person name="Lundholm N."/>
            <person name="Nishiyama T."/>
            <person name="Yang H."/>
            <person name="Hasebe M."/>
            <person name="Li S."/>
            <person name="Pierce S.K."/>
            <person name="Wang J."/>
        </authorList>
    </citation>
    <scope>NUCLEOTIDE SEQUENCE [LARGE SCALE GENOMIC DNA]</scope>
    <source>
        <strain evidence="1">EC2010</strain>
        <tissue evidence="1">Whole organism of an adult</tissue>
    </source>
</reference>
<feature type="non-terminal residue" evidence="1">
    <location>
        <position position="115"/>
    </location>
</feature>
<protein>
    <submittedName>
        <fullName evidence="1">Uncharacterized protein</fullName>
    </submittedName>
</protein>
<gene>
    <name evidence="1" type="ORF">EGW08_007725</name>
</gene>
<feature type="non-terminal residue" evidence="1">
    <location>
        <position position="1"/>
    </location>
</feature>
<accession>A0A3S1HR47</accession>
<organism evidence="1 2">
    <name type="scientific">Elysia chlorotica</name>
    <name type="common">Eastern emerald elysia</name>
    <name type="synonym">Sea slug</name>
    <dbReference type="NCBI Taxonomy" id="188477"/>
    <lineage>
        <taxon>Eukaryota</taxon>
        <taxon>Metazoa</taxon>
        <taxon>Spiralia</taxon>
        <taxon>Lophotrochozoa</taxon>
        <taxon>Mollusca</taxon>
        <taxon>Gastropoda</taxon>
        <taxon>Heterobranchia</taxon>
        <taxon>Euthyneura</taxon>
        <taxon>Panpulmonata</taxon>
        <taxon>Sacoglossa</taxon>
        <taxon>Placobranchoidea</taxon>
        <taxon>Plakobranchidae</taxon>
        <taxon>Elysia</taxon>
    </lineage>
</organism>
<evidence type="ECO:0000313" key="2">
    <source>
        <dbReference type="Proteomes" id="UP000271974"/>
    </source>
</evidence>
<evidence type="ECO:0000313" key="1">
    <source>
        <dbReference type="EMBL" id="RUS84486.1"/>
    </source>
</evidence>
<dbReference type="AlphaFoldDB" id="A0A3S1HR47"/>